<evidence type="ECO:0000313" key="1">
    <source>
        <dbReference type="EMBL" id="OBS71195.1"/>
    </source>
</evidence>
<dbReference type="Proteomes" id="UP000092124">
    <property type="component" value="Unassembled WGS sequence"/>
</dbReference>
<proteinExistence type="predicted"/>
<keyword evidence="2" id="KW-1185">Reference proteome</keyword>
<gene>
    <name evidence="1" type="ORF">A6R68_00256</name>
</gene>
<comment type="caution">
    <text evidence="1">The sequence shown here is derived from an EMBL/GenBank/DDBJ whole genome shotgun (WGS) entry which is preliminary data.</text>
</comment>
<accession>A0A1A6H028</accession>
<dbReference type="AlphaFoldDB" id="A0A1A6H028"/>
<dbReference type="EMBL" id="LZPO01063975">
    <property type="protein sequence ID" value="OBS71195.1"/>
    <property type="molecule type" value="Genomic_DNA"/>
</dbReference>
<evidence type="ECO:0000313" key="2">
    <source>
        <dbReference type="Proteomes" id="UP000092124"/>
    </source>
</evidence>
<sequence>MASTVLNLMLYQIEMNMDINRNVLSTMCPGHLELLGTPLKAGAAKKQSSPGGEVILTAWESQAWNCFSREGYPDCSGESGCRNPHGCNLDLEEGVGIERSDTMAFLCTERGCKAAPPAYWANSRTRLRPFFTGLWCTVQEKGQASLNPHFPTQALLGSRLLTS</sequence>
<name>A0A1A6H028_NEOLE</name>
<protein>
    <submittedName>
        <fullName evidence="1">Uncharacterized protein</fullName>
    </submittedName>
</protein>
<reference evidence="1 2" key="1">
    <citation type="submission" date="2016-06" db="EMBL/GenBank/DDBJ databases">
        <title>The Draft Genome Sequence and Annotation of the Desert Woodrat Neotoma lepida.</title>
        <authorList>
            <person name="Campbell M."/>
            <person name="Oakeson K.F."/>
            <person name="Yandell M."/>
            <person name="Halpert J.R."/>
            <person name="Dearing D."/>
        </authorList>
    </citation>
    <scope>NUCLEOTIDE SEQUENCE [LARGE SCALE GENOMIC DNA]</scope>
    <source>
        <strain evidence="1">417</strain>
        <tissue evidence="1">Liver</tissue>
    </source>
</reference>
<organism evidence="1 2">
    <name type="scientific">Neotoma lepida</name>
    <name type="common">Desert woodrat</name>
    <dbReference type="NCBI Taxonomy" id="56216"/>
    <lineage>
        <taxon>Eukaryota</taxon>
        <taxon>Metazoa</taxon>
        <taxon>Chordata</taxon>
        <taxon>Craniata</taxon>
        <taxon>Vertebrata</taxon>
        <taxon>Euteleostomi</taxon>
        <taxon>Mammalia</taxon>
        <taxon>Eutheria</taxon>
        <taxon>Euarchontoglires</taxon>
        <taxon>Glires</taxon>
        <taxon>Rodentia</taxon>
        <taxon>Myomorpha</taxon>
        <taxon>Muroidea</taxon>
        <taxon>Cricetidae</taxon>
        <taxon>Neotominae</taxon>
        <taxon>Neotoma</taxon>
    </lineage>
</organism>